<dbReference type="SUPFAM" id="SSF53335">
    <property type="entry name" value="S-adenosyl-L-methionine-dependent methyltransferases"/>
    <property type="match status" value="1"/>
</dbReference>
<dbReference type="Proteomes" id="UP000058613">
    <property type="component" value="Chromosome"/>
</dbReference>
<dbReference type="OrthoDB" id="1018at2157"/>
<keyword evidence="3" id="KW-0489">Methyltransferase</keyword>
<keyword evidence="3" id="KW-0808">Transferase</keyword>
<dbReference type="RefSeq" id="WP_055407482.1">
    <property type="nucleotide sequence ID" value="NZ_CP013011.1"/>
</dbReference>
<feature type="domain" description="Methyltransferase type 11" evidence="1">
    <location>
        <begin position="14"/>
        <end position="118"/>
    </location>
</feature>
<reference evidence="3 5" key="2">
    <citation type="submission" date="2017-05" db="EMBL/GenBank/DDBJ databases">
        <title>The draft genome of the hyperthermophilic archaeon 'Pyrodictium delaneyi strain Hulk', an iron and nitrate reducer, reveals the capacity for sulfate reduction.</title>
        <authorList>
            <person name="Demey L.M."/>
            <person name="Miller C."/>
            <person name="Manzella M."/>
            <person name="Reguera G."/>
            <person name="Kashefi K."/>
        </authorList>
    </citation>
    <scope>NUCLEOTIDE SEQUENCE [LARGE SCALE GENOMIC DNA]</scope>
    <source>
        <strain evidence="3 5">Hulk</strain>
    </source>
</reference>
<proteinExistence type="predicted"/>
<evidence type="ECO:0000313" key="5">
    <source>
        <dbReference type="Proteomes" id="UP000196694"/>
    </source>
</evidence>
<dbReference type="Pfam" id="PF08241">
    <property type="entry name" value="Methyltransf_11"/>
    <property type="match status" value="1"/>
</dbReference>
<dbReference type="EMBL" id="NCQP01000006">
    <property type="protein sequence ID" value="OWJ54343.1"/>
    <property type="molecule type" value="Genomic_DNA"/>
</dbReference>
<dbReference type="CDD" id="cd02440">
    <property type="entry name" value="AdoMet_MTases"/>
    <property type="match status" value="1"/>
</dbReference>
<dbReference type="STRING" id="1273541.Pyrde_0215"/>
<dbReference type="Proteomes" id="UP000196694">
    <property type="component" value="Unassembled WGS sequence"/>
</dbReference>
<evidence type="ECO:0000313" key="4">
    <source>
        <dbReference type="Proteomes" id="UP000058613"/>
    </source>
</evidence>
<gene>
    <name evidence="3" type="ORF">Pdsh_07630</name>
    <name evidence="2" type="ORF">Pyrde_0215</name>
</gene>
<evidence type="ECO:0000259" key="1">
    <source>
        <dbReference type="Pfam" id="PF08241"/>
    </source>
</evidence>
<dbReference type="GO" id="GO:0008757">
    <property type="term" value="F:S-adenosylmethionine-dependent methyltransferase activity"/>
    <property type="evidence" value="ECO:0007669"/>
    <property type="project" value="InterPro"/>
</dbReference>
<protein>
    <submittedName>
        <fullName evidence="3">SAM-dependent methyltransferase</fullName>
    </submittedName>
</protein>
<dbReference type="GO" id="GO:0032259">
    <property type="term" value="P:methylation"/>
    <property type="evidence" value="ECO:0007669"/>
    <property type="project" value="UniProtKB-KW"/>
</dbReference>
<dbReference type="InterPro" id="IPR013216">
    <property type="entry name" value="Methyltransf_11"/>
</dbReference>
<evidence type="ECO:0000313" key="3">
    <source>
        <dbReference type="EMBL" id="OWJ54343.1"/>
    </source>
</evidence>
<name>A0A0N7JCT2_9CREN</name>
<dbReference type="Gene3D" id="3.40.50.150">
    <property type="entry name" value="Vaccinia Virus protein VP39"/>
    <property type="match status" value="1"/>
</dbReference>
<dbReference type="KEGG" id="pdl:Pyrde_0215"/>
<evidence type="ECO:0000313" key="2">
    <source>
        <dbReference type="EMBL" id="ALL00265.1"/>
    </source>
</evidence>
<dbReference type="EMBL" id="CP013011">
    <property type="protein sequence ID" value="ALL00265.1"/>
    <property type="molecule type" value="Genomic_DNA"/>
</dbReference>
<accession>A0A0N7JCT2</accession>
<keyword evidence="5" id="KW-1185">Reference proteome</keyword>
<dbReference type="AlphaFoldDB" id="A0A0N7JCT2"/>
<organism evidence="2 4">
    <name type="scientific">Pyrodictium delaneyi</name>
    <dbReference type="NCBI Taxonomy" id="1273541"/>
    <lineage>
        <taxon>Archaea</taxon>
        <taxon>Thermoproteota</taxon>
        <taxon>Thermoprotei</taxon>
        <taxon>Desulfurococcales</taxon>
        <taxon>Pyrodictiaceae</taxon>
        <taxon>Pyrodictium</taxon>
    </lineage>
</organism>
<dbReference type="GeneID" id="26098542"/>
<reference evidence="2 4" key="1">
    <citation type="submission" date="2015-10" db="EMBL/GenBank/DDBJ databases">
        <title>Complete genome sequence of hyperthermophilic archaeon Pyrodictium delaneyi Su06.</title>
        <authorList>
            <person name="Jung J.-H."/>
            <person name="Lin J."/>
            <person name="Holden J.F."/>
            <person name="Park C.-S."/>
        </authorList>
    </citation>
    <scope>NUCLEOTIDE SEQUENCE [LARGE SCALE GENOMIC DNA]</scope>
    <source>
        <strain evidence="2 4">Su06</strain>
    </source>
</reference>
<dbReference type="InterPro" id="IPR029063">
    <property type="entry name" value="SAM-dependent_MTases_sf"/>
</dbReference>
<sequence>MLERNGVEPGSWLLELGAGNARVAIPLARLGYRVTGVEYSKLFVENGLRRIEEAGLEDMVELIHGDVYQLDKLLEGKVFDAVYTTWTTIIGYGLFKDCDELVLRKAWGVVRPGGLLVIANTASYDRIGLRQGLYGSGITFLSKVSDEFMTFEQPRFDPVESILVNRWVFYRREGMDLRYLGEVEFRIRIYTLHELVELARRAGWELVEAVDDPLRATPYRSCRSSFNLVFRRVG</sequence>